<dbReference type="Pfam" id="PF05730">
    <property type="entry name" value="CFEM"/>
    <property type="match status" value="1"/>
</dbReference>
<evidence type="ECO:0000259" key="6">
    <source>
        <dbReference type="PROSITE" id="PS52012"/>
    </source>
</evidence>
<feature type="disulfide bond" evidence="5">
    <location>
        <begin position="54"/>
        <end position="61"/>
    </location>
</feature>
<feature type="non-terminal residue" evidence="7">
    <location>
        <position position="125"/>
    </location>
</feature>
<dbReference type="OrthoDB" id="2496787at2759"/>
<dbReference type="InterPro" id="IPR008427">
    <property type="entry name" value="Extracellular_membr_CFEM_dom"/>
</dbReference>
<dbReference type="STRING" id="984485.A0A1E4RBM0"/>
<comment type="subcellular location">
    <subcellularLocation>
        <location evidence="1">Secreted</location>
    </subcellularLocation>
</comment>
<keyword evidence="5" id="KW-0408">Iron</keyword>
<dbReference type="AlphaFoldDB" id="A0A1E4RBM0"/>
<protein>
    <recommendedName>
        <fullName evidence="6">CFEM domain-containing protein</fullName>
    </recommendedName>
</protein>
<feature type="non-terminal residue" evidence="7">
    <location>
        <position position="1"/>
    </location>
</feature>
<evidence type="ECO:0000256" key="5">
    <source>
        <dbReference type="PROSITE-ProRule" id="PRU01356"/>
    </source>
</evidence>
<evidence type="ECO:0000256" key="2">
    <source>
        <dbReference type="ARBA" id="ARBA00022525"/>
    </source>
</evidence>
<feature type="binding site" description="axial binding residue" evidence="5">
    <location>
        <position position="58"/>
    </location>
    <ligand>
        <name>heme</name>
        <dbReference type="ChEBI" id="CHEBI:30413"/>
    </ligand>
    <ligandPart>
        <name>Fe</name>
        <dbReference type="ChEBI" id="CHEBI:18248"/>
    </ligandPart>
</feature>
<evidence type="ECO:0000256" key="4">
    <source>
        <dbReference type="ARBA" id="ARBA00023157"/>
    </source>
</evidence>
<dbReference type="GO" id="GO:0005576">
    <property type="term" value="C:extracellular region"/>
    <property type="evidence" value="ECO:0007669"/>
    <property type="project" value="UniProtKB-SubCell"/>
</dbReference>
<organism evidence="7 8">
    <name type="scientific">Hyphopichia burtonii NRRL Y-1933</name>
    <dbReference type="NCBI Taxonomy" id="984485"/>
    <lineage>
        <taxon>Eukaryota</taxon>
        <taxon>Fungi</taxon>
        <taxon>Dikarya</taxon>
        <taxon>Ascomycota</taxon>
        <taxon>Saccharomycotina</taxon>
        <taxon>Pichiomycetes</taxon>
        <taxon>Debaryomycetaceae</taxon>
        <taxon>Hyphopichia</taxon>
    </lineage>
</organism>
<dbReference type="RefSeq" id="XP_020073717.1">
    <property type="nucleotide sequence ID" value="XM_020223965.1"/>
</dbReference>
<feature type="domain" description="CFEM" evidence="6">
    <location>
        <begin position="12"/>
        <end position="125"/>
    </location>
</feature>
<proteinExistence type="predicted"/>
<evidence type="ECO:0000256" key="3">
    <source>
        <dbReference type="ARBA" id="ARBA00022729"/>
    </source>
</evidence>
<keyword evidence="2" id="KW-0964">Secreted</keyword>
<dbReference type="GO" id="GO:0046872">
    <property type="term" value="F:metal ion binding"/>
    <property type="evidence" value="ECO:0007669"/>
    <property type="project" value="UniProtKB-UniRule"/>
</dbReference>
<gene>
    <name evidence="7" type="ORF">HYPBUDRAFT_96133</name>
</gene>
<sequence length="125" mass="13220">IICFLYQTVAAGNWDTYPQVPKTASINGFADPIESKLPSCAKDCVKFDTDNTPCPYWDTGCLCVMPQWSGEVAEFSCLVDACSGTDINSFTSLATSLCSSAGVGSPYWYIASSDSSLLASAAAKT</sequence>
<keyword evidence="8" id="KW-1185">Reference proteome</keyword>
<evidence type="ECO:0000313" key="7">
    <source>
        <dbReference type="EMBL" id="ODV64650.1"/>
    </source>
</evidence>
<keyword evidence="5" id="KW-0479">Metal-binding</keyword>
<keyword evidence="4 5" id="KW-1015">Disulfide bond</keyword>
<keyword evidence="3" id="KW-0732">Signal</keyword>
<dbReference type="PROSITE" id="PS52012">
    <property type="entry name" value="CFEM"/>
    <property type="match status" value="1"/>
</dbReference>
<keyword evidence="5" id="KW-0349">Heme</keyword>
<dbReference type="EMBL" id="KV454547">
    <property type="protein sequence ID" value="ODV64650.1"/>
    <property type="molecule type" value="Genomic_DNA"/>
</dbReference>
<evidence type="ECO:0000256" key="1">
    <source>
        <dbReference type="ARBA" id="ARBA00004613"/>
    </source>
</evidence>
<dbReference type="Proteomes" id="UP000095085">
    <property type="component" value="Unassembled WGS sequence"/>
</dbReference>
<evidence type="ECO:0000313" key="8">
    <source>
        <dbReference type="Proteomes" id="UP000095085"/>
    </source>
</evidence>
<accession>A0A1E4RBM0</accession>
<dbReference type="GeneID" id="30998514"/>
<name>A0A1E4RBM0_9ASCO</name>
<reference evidence="8" key="1">
    <citation type="submission" date="2016-05" db="EMBL/GenBank/DDBJ databases">
        <title>Comparative genomics of biotechnologically important yeasts.</title>
        <authorList>
            <consortium name="DOE Joint Genome Institute"/>
            <person name="Riley R."/>
            <person name="Haridas S."/>
            <person name="Wolfe K.H."/>
            <person name="Lopes M.R."/>
            <person name="Hittinger C.T."/>
            <person name="Goker M."/>
            <person name="Salamov A."/>
            <person name="Wisecaver J."/>
            <person name="Long T.M."/>
            <person name="Aerts A.L."/>
            <person name="Barry K."/>
            <person name="Choi C."/>
            <person name="Clum A."/>
            <person name="Coughlan A.Y."/>
            <person name="Deshpande S."/>
            <person name="Douglass A.P."/>
            <person name="Hanson S.J."/>
            <person name="Klenk H.-P."/>
            <person name="Labutti K."/>
            <person name="Lapidus A."/>
            <person name="Lindquist E."/>
            <person name="Lipzen A."/>
            <person name="Meier-Kolthoff J.P."/>
            <person name="Ohm R.A."/>
            <person name="Otillar R.P."/>
            <person name="Pangilinan J."/>
            <person name="Peng Y."/>
            <person name="Rokas A."/>
            <person name="Rosa C.A."/>
            <person name="Scheuner C."/>
            <person name="Sibirny A.A."/>
            <person name="Slot J.C."/>
            <person name="Stielow J.B."/>
            <person name="Sun H."/>
            <person name="Kurtzman C.P."/>
            <person name="Blackwell M."/>
            <person name="Grigoriev I.V."/>
            <person name="Jeffries T.W."/>
        </authorList>
    </citation>
    <scope>NUCLEOTIDE SEQUENCE [LARGE SCALE GENOMIC DNA]</scope>
    <source>
        <strain evidence="8">NRRL Y-1933</strain>
    </source>
</reference>
<dbReference type="SMART" id="SM00747">
    <property type="entry name" value="CFEM"/>
    <property type="match status" value="1"/>
</dbReference>
<comment type="caution">
    <text evidence="5">Lacks conserved residue(s) required for the propagation of feature annotation.</text>
</comment>